<comment type="caution">
    <text evidence="15">The sequence shown here is derived from an EMBL/GenBank/DDBJ whole genome shotgun (WGS) entry which is preliminary data.</text>
</comment>
<accession>A0ABQ4PX63</accession>
<evidence type="ECO:0000256" key="5">
    <source>
        <dbReference type="ARBA" id="ARBA00022628"/>
    </source>
</evidence>
<evidence type="ECO:0000256" key="2">
    <source>
        <dbReference type="ARBA" id="ARBA00007405"/>
    </source>
</evidence>
<evidence type="ECO:0000256" key="12">
    <source>
        <dbReference type="ARBA" id="ARBA00047754"/>
    </source>
</evidence>
<evidence type="ECO:0000256" key="9">
    <source>
        <dbReference type="ARBA" id="ARBA00023285"/>
    </source>
</evidence>
<dbReference type="RefSeq" id="WP_284360078.1">
    <property type="nucleotide sequence ID" value="NZ_BPFZ01000008.1"/>
</dbReference>
<keyword evidence="9" id="KW-0170">Cobalt</keyword>
<feature type="compositionally biased region" description="Low complexity" evidence="13">
    <location>
        <begin position="861"/>
        <end position="872"/>
    </location>
</feature>
<feature type="domain" description="TSCPD" evidence="14">
    <location>
        <begin position="683"/>
        <end position="787"/>
    </location>
</feature>
<evidence type="ECO:0000256" key="8">
    <source>
        <dbReference type="ARBA" id="ARBA00023002"/>
    </source>
</evidence>
<evidence type="ECO:0000256" key="13">
    <source>
        <dbReference type="SAM" id="MobiDB-lite"/>
    </source>
</evidence>
<comment type="function">
    <text evidence="10">Catalyzes the reduction of ribonucleotides to deoxyribonucleotides. May function to provide a pool of deoxyribonucleotide precursors for DNA repair during oxygen limitation and/or for immediate growth after restoration of oxygen.</text>
</comment>
<proteinExistence type="inferred from homology"/>
<evidence type="ECO:0000256" key="7">
    <source>
        <dbReference type="ARBA" id="ARBA00022741"/>
    </source>
</evidence>
<evidence type="ECO:0000256" key="4">
    <source>
        <dbReference type="ARBA" id="ARBA00014409"/>
    </source>
</evidence>
<dbReference type="EC" id="1.17.4.1" evidence="3"/>
<comment type="similarity">
    <text evidence="2">Belongs to the ribonucleoside diphosphate reductase class-2 family.</text>
</comment>
<evidence type="ECO:0000256" key="6">
    <source>
        <dbReference type="ARBA" id="ARBA00022634"/>
    </source>
</evidence>
<name>A0ABQ4PX63_9PROT</name>
<dbReference type="EMBL" id="BPFZ01000008">
    <property type="protein sequence ID" value="GIU67263.1"/>
    <property type="molecule type" value="Genomic_DNA"/>
</dbReference>
<evidence type="ECO:0000313" key="15">
    <source>
        <dbReference type="EMBL" id="GIU67263.1"/>
    </source>
</evidence>
<keyword evidence="8" id="KW-0560">Oxidoreductase</keyword>
<keyword evidence="7" id="KW-0547">Nucleotide-binding</keyword>
<evidence type="ECO:0000256" key="1">
    <source>
        <dbReference type="ARBA" id="ARBA00001922"/>
    </source>
</evidence>
<dbReference type="InterPro" id="IPR050862">
    <property type="entry name" value="RdRp_reductase_class-2"/>
</dbReference>
<evidence type="ECO:0000256" key="11">
    <source>
        <dbReference type="ARBA" id="ARBA00033050"/>
    </source>
</evidence>
<dbReference type="PANTHER" id="PTHR43371">
    <property type="entry name" value="VITAMIN B12-DEPENDENT RIBONUCLEOTIDE REDUCTASE"/>
    <property type="match status" value="1"/>
</dbReference>
<keyword evidence="5" id="KW-0846">Cobalamin</keyword>
<evidence type="ECO:0000259" key="14">
    <source>
        <dbReference type="Pfam" id="PF12637"/>
    </source>
</evidence>
<sequence>MTFDSRFFNHACLASHADMLREAGLEVGHLFAPPSWTLDHVLAFGEVMGLSDHSSIRDAIIEVAGRIGNLAWAAGLLLDTQARTSFEALLANSLLARQVALDPSYFRGLLGTQTHSHQHNQSFYVSNTHVGSYKDHGVASPWLSEHSQEDVIAYCDAQDSICHRRQRQFDASALTVGRQHMNDALSGVRAAVGRAQGVGHDDPHENPVLGRAIAAAFRVGVPAGAIGEAIADAKHGYFGDPVQVDFNDAPALRPATILLPVGENLDGDLLLQAARTGCKFDFDTIAQPFGGPMVTFCLSAFYQDMQFRDLETVAAAWRLALDCLGLVSAFPSKKSAQEWAKDRIGELGYCDGAGLIMARGQAYGSLEGHELIKSALSALSRGAERACEGLYRANLQDNERFAGRFVTNLRPVDQPTILSLLGADAGGLEPISSPTFETACGGEETTFALRPNVKRGLETLGRDTAQIAKHLLGTRTLAQAPGVSFEALASRGVDEAGLHAISEALIGARSLRAAITPWILGPEETARWCGCTLDAVLRPGFDVLTALGFTSQDIASAQHWALGQMEHWEPLGDREVFTEVKREDIIRLAAAQEGHVRRHIRLNLCLLRQENGREVAAELAKHLGLIGFAGFRLDFKQARFDAPIYALSAFENIPEDVKSERVEVQVERVVERLIPQPTARRRLPDRRKGYIQKASVGGHKVYLHTGEFDDGEIGEIFIDMHKEGAAFRSLMNNFAIATSIGLQYGVPLEEFVDAFVGTRFEPAGEVEGNDSITRATSILDYLFRELAVSYLGRDDLAIVGDTHSDEDITDTGNPSLGDLSCLDHDPHDPVRFISKGFARGSFIDNLVRLPSPAERVRRRGSSSSEGTVGVSSPLATSSQIGPQYEGDPCPDCGHFTLINRPNGYACDACGWVGLKQSETGVGP</sequence>
<gene>
    <name evidence="15" type="ORF">PsB1_1417</name>
</gene>
<comment type="catalytic activity">
    <reaction evidence="12">
        <text>a 2'-deoxyribonucleoside 5'-diphosphate + [thioredoxin]-disulfide + H2O = a ribonucleoside 5'-diphosphate + [thioredoxin]-dithiol</text>
        <dbReference type="Rhea" id="RHEA:23252"/>
        <dbReference type="Rhea" id="RHEA-COMP:10698"/>
        <dbReference type="Rhea" id="RHEA-COMP:10700"/>
        <dbReference type="ChEBI" id="CHEBI:15377"/>
        <dbReference type="ChEBI" id="CHEBI:29950"/>
        <dbReference type="ChEBI" id="CHEBI:50058"/>
        <dbReference type="ChEBI" id="CHEBI:57930"/>
        <dbReference type="ChEBI" id="CHEBI:73316"/>
        <dbReference type="EC" id="1.17.4.1"/>
    </reaction>
</comment>
<dbReference type="Pfam" id="PF12637">
    <property type="entry name" value="TSCPD"/>
    <property type="match status" value="1"/>
</dbReference>
<reference evidence="15" key="2">
    <citation type="journal article" date="2023" name="ISME Commun">
        <title>Characterization of a bloom-associated alphaproteobacterial lineage, 'Candidatus Phycosocius': insights into freshwater algal-bacterial interactions.</title>
        <authorList>
            <person name="Tanabe Y."/>
            <person name="Yamaguchi H."/>
            <person name="Yoshida M."/>
            <person name="Kai A."/>
            <person name="Okazaki Y."/>
        </authorList>
    </citation>
    <scope>NUCLEOTIDE SEQUENCE</scope>
    <source>
        <strain evidence="15">BOTRYCO-1</strain>
    </source>
</reference>
<feature type="region of interest" description="Disordered" evidence="13">
    <location>
        <begin position="853"/>
        <end position="882"/>
    </location>
</feature>
<evidence type="ECO:0000256" key="10">
    <source>
        <dbReference type="ARBA" id="ARBA00025437"/>
    </source>
</evidence>
<dbReference type="InterPro" id="IPR024434">
    <property type="entry name" value="TSCPD_dom"/>
</dbReference>
<reference evidence="15" key="1">
    <citation type="submission" date="2021-05" db="EMBL/GenBank/DDBJ databases">
        <authorList>
            <person name="Tanabe Y."/>
        </authorList>
    </citation>
    <scope>NUCLEOTIDE SEQUENCE</scope>
    <source>
        <strain evidence="15">BOTRYCO-1</strain>
    </source>
</reference>
<keyword evidence="6" id="KW-0237">DNA synthesis</keyword>
<dbReference type="Proteomes" id="UP001161064">
    <property type="component" value="Unassembled WGS sequence"/>
</dbReference>
<dbReference type="PANTHER" id="PTHR43371:SF1">
    <property type="entry name" value="RIBONUCLEOSIDE-DIPHOSPHATE REDUCTASE"/>
    <property type="match status" value="1"/>
</dbReference>
<organism evidence="15 16">
    <name type="scientific">Candidatus Phycosocius spiralis</name>
    <dbReference type="NCBI Taxonomy" id="2815099"/>
    <lineage>
        <taxon>Bacteria</taxon>
        <taxon>Pseudomonadati</taxon>
        <taxon>Pseudomonadota</taxon>
        <taxon>Alphaproteobacteria</taxon>
        <taxon>Caulobacterales</taxon>
        <taxon>Caulobacterales incertae sedis</taxon>
        <taxon>Candidatus Phycosocius</taxon>
    </lineage>
</organism>
<protein>
    <recommendedName>
        <fullName evidence="4">Vitamin B12-dependent ribonucleotide reductase</fullName>
        <ecNumber evidence="3">1.17.4.1</ecNumber>
    </recommendedName>
    <alternativeName>
        <fullName evidence="11">Ribonucleoside-diphosphate reductase NrdJ</fullName>
    </alternativeName>
</protein>
<comment type="cofactor">
    <cofactor evidence="1">
        <name>adenosylcob(III)alamin</name>
        <dbReference type="ChEBI" id="CHEBI:18408"/>
    </cofactor>
</comment>
<keyword evidence="16" id="KW-1185">Reference proteome</keyword>
<evidence type="ECO:0000313" key="16">
    <source>
        <dbReference type="Proteomes" id="UP001161064"/>
    </source>
</evidence>
<evidence type="ECO:0000256" key="3">
    <source>
        <dbReference type="ARBA" id="ARBA00012274"/>
    </source>
</evidence>